<dbReference type="CDD" id="cd01949">
    <property type="entry name" value="GGDEF"/>
    <property type="match status" value="1"/>
</dbReference>
<reference evidence="2" key="1">
    <citation type="submission" date="2021-01" db="EMBL/GenBank/DDBJ databases">
        <title>Genomic Encyclopedia of Type Strains, Phase IV (KMG-IV): sequencing the most valuable type-strain genomes for metagenomic binning, comparative biology and taxonomic classification.</title>
        <authorList>
            <person name="Goeker M."/>
        </authorList>
    </citation>
    <scope>NUCLEOTIDE SEQUENCE</scope>
    <source>
        <strain evidence="2">DSM 23230</strain>
    </source>
</reference>
<dbReference type="Proteomes" id="UP000774000">
    <property type="component" value="Unassembled WGS sequence"/>
</dbReference>
<dbReference type="PROSITE" id="PS50887">
    <property type="entry name" value="GGDEF"/>
    <property type="match status" value="1"/>
</dbReference>
<dbReference type="FunFam" id="3.30.70.270:FF:000001">
    <property type="entry name" value="Diguanylate cyclase domain protein"/>
    <property type="match status" value="1"/>
</dbReference>
<comment type="caution">
    <text evidence="2">The sequence shown here is derived from an EMBL/GenBank/DDBJ whole genome shotgun (WGS) entry which is preliminary data.</text>
</comment>
<dbReference type="InterPro" id="IPR000160">
    <property type="entry name" value="GGDEF_dom"/>
</dbReference>
<dbReference type="GO" id="GO:0043709">
    <property type="term" value="P:cell adhesion involved in single-species biofilm formation"/>
    <property type="evidence" value="ECO:0007669"/>
    <property type="project" value="TreeGrafter"/>
</dbReference>
<organism evidence="2 3">
    <name type="scientific">Halanaerobacter jeridensis</name>
    <dbReference type="NCBI Taxonomy" id="706427"/>
    <lineage>
        <taxon>Bacteria</taxon>
        <taxon>Bacillati</taxon>
        <taxon>Bacillota</taxon>
        <taxon>Clostridia</taxon>
        <taxon>Halanaerobiales</taxon>
        <taxon>Halobacteroidaceae</taxon>
        <taxon>Halanaerobacter</taxon>
    </lineage>
</organism>
<feature type="domain" description="GGDEF" evidence="1">
    <location>
        <begin position="49"/>
        <end position="181"/>
    </location>
</feature>
<dbReference type="Pfam" id="PF00990">
    <property type="entry name" value="GGDEF"/>
    <property type="match status" value="1"/>
</dbReference>
<accession>A0A939BNH5</accession>
<keyword evidence="3" id="KW-1185">Reference proteome</keyword>
<dbReference type="RefSeq" id="WP_204700208.1">
    <property type="nucleotide sequence ID" value="NZ_JAFBDQ010000001.1"/>
</dbReference>
<dbReference type="SMART" id="SM00267">
    <property type="entry name" value="GGDEF"/>
    <property type="match status" value="1"/>
</dbReference>
<dbReference type="InterPro" id="IPR029787">
    <property type="entry name" value="Nucleotide_cyclase"/>
</dbReference>
<dbReference type="GO" id="GO:0052621">
    <property type="term" value="F:diguanylate cyclase activity"/>
    <property type="evidence" value="ECO:0007669"/>
    <property type="project" value="TreeGrafter"/>
</dbReference>
<evidence type="ECO:0000313" key="3">
    <source>
        <dbReference type="Proteomes" id="UP000774000"/>
    </source>
</evidence>
<dbReference type="AlphaFoldDB" id="A0A939BNH5"/>
<dbReference type="PANTHER" id="PTHR45138">
    <property type="entry name" value="REGULATORY COMPONENTS OF SENSORY TRANSDUCTION SYSTEM"/>
    <property type="match status" value="1"/>
</dbReference>
<dbReference type="GO" id="GO:1902201">
    <property type="term" value="P:negative regulation of bacterial-type flagellum-dependent cell motility"/>
    <property type="evidence" value="ECO:0007669"/>
    <property type="project" value="TreeGrafter"/>
</dbReference>
<dbReference type="NCBIfam" id="TIGR00254">
    <property type="entry name" value="GGDEF"/>
    <property type="match status" value="1"/>
</dbReference>
<proteinExistence type="predicted"/>
<gene>
    <name evidence="2" type="ORF">JOC47_000326</name>
</gene>
<sequence length="181" mass="20999">MVILTDITEKKKIEKRALRDGLTELYNHSYFQKRLSREIDKMKEYDYRHYLSLLMLDIDDFKQFNDTYGHQAGDEVLRSVARVLKQEFVDESEIVARYGGEEFAIILPEVTKVGLKIKGKEVNELIRSLAVNYNDLELQITVSIGGATYKNSESKEEFIKRADDALYQAKAEGKDTFHFSD</sequence>
<evidence type="ECO:0000259" key="1">
    <source>
        <dbReference type="PROSITE" id="PS50887"/>
    </source>
</evidence>
<name>A0A939BNH5_9FIRM</name>
<dbReference type="GO" id="GO:0005886">
    <property type="term" value="C:plasma membrane"/>
    <property type="evidence" value="ECO:0007669"/>
    <property type="project" value="TreeGrafter"/>
</dbReference>
<dbReference type="SUPFAM" id="SSF55073">
    <property type="entry name" value="Nucleotide cyclase"/>
    <property type="match status" value="1"/>
</dbReference>
<evidence type="ECO:0000313" key="2">
    <source>
        <dbReference type="EMBL" id="MBM7555502.1"/>
    </source>
</evidence>
<dbReference type="InterPro" id="IPR043128">
    <property type="entry name" value="Rev_trsase/Diguanyl_cyclase"/>
</dbReference>
<dbReference type="PANTHER" id="PTHR45138:SF9">
    <property type="entry name" value="DIGUANYLATE CYCLASE DGCM-RELATED"/>
    <property type="match status" value="1"/>
</dbReference>
<dbReference type="EMBL" id="JAFBDQ010000001">
    <property type="protein sequence ID" value="MBM7555502.1"/>
    <property type="molecule type" value="Genomic_DNA"/>
</dbReference>
<dbReference type="InterPro" id="IPR050469">
    <property type="entry name" value="Diguanylate_Cyclase"/>
</dbReference>
<dbReference type="Gene3D" id="3.30.70.270">
    <property type="match status" value="1"/>
</dbReference>
<protein>
    <submittedName>
        <fullName evidence="2">Diguanylate cyclase (GGDEF)-like protein</fullName>
    </submittedName>
</protein>